<keyword evidence="2" id="KW-1185">Reference proteome</keyword>
<dbReference type="PANTHER" id="PTHR38222:SF1">
    <property type="entry name" value="TFIIS N-TERMINAL DOMAIN-CONTAINING PROTEIN"/>
    <property type="match status" value="1"/>
</dbReference>
<proteinExistence type="predicted"/>
<protein>
    <submittedName>
        <fullName evidence="1">Uncharacterized protein</fullName>
    </submittedName>
</protein>
<dbReference type="Proteomes" id="UP001497516">
    <property type="component" value="Chromosome 5"/>
</dbReference>
<organism evidence="1 2">
    <name type="scientific">Linum trigynum</name>
    <dbReference type="NCBI Taxonomy" id="586398"/>
    <lineage>
        <taxon>Eukaryota</taxon>
        <taxon>Viridiplantae</taxon>
        <taxon>Streptophyta</taxon>
        <taxon>Embryophyta</taxon>
        <taxon>Tracheophyta</taxon>
        <taxon>Spermatophyta</taxon>
        <taxon>Magnoliopsida</taxon>
        <taxon>eudicotyledons</taxon>
        <taxon>Gunneridae</taxon>
        <taxon>Pentapetalae</taxon>
        <taxon>rosids</taxon>
        <taxon>fabids</taxon>
        <taxon>Malpighiales</taxon>
        <taxon>Linaceae</taxon>
        <taxon>Linum</taxon>
    </lineage>
</organism>
<sequence>MYGIVDMWTSEVAKLKENGQSIWSSCYVPSAAENVDESRKMQEGDKWVPIVGVIEFVQSLRAGVKLPAFKCSEASLSMILDNFSA</sequence>
<dbReference type="AlphaFoldDB" id="A0AAV2EV98"/>
<accession>A0AAV2EV98</accession>
<dbReference type="PANTHER" id="PTHR38222">
    <property type="entry name" value="TFIIS N-TERMINAL DOMAIN-CONTAINING PROTEIN"/>
    <property type="match status" value="1"/>
</dbReference>
<dbReference type="EMBL" id="OZ034818">
    <property type="protein sequence ID" value="CAL1389315.1"/>
    <property type="molecule type" value="Genomic_DNA"/>
</dbReference>
<evidence type="ECO:0000313" key="1">
    <source>
        <dbReference type="EMBL" id="CAL1389315.1"/>
    </source>
</evidence>
<reference evidence="1 2" key="1">
    <citation type="submission" date="2024-04" db="EMBL/GenBank/DDBJ databases">
        <authorList>
            <person name="Fracassetti M."/>
        </authorList>
    </citation>
    <scope>NUCLEOTIDE SEQUENCE [LARGE SCALE GENOMIC DNA]</scope>
</reference>
<gene>
    <name evidence="1" type="ORF">LTRI10_LOCUS30183</name>
</gene>
<evidence type="ECO:0000313" key="2">
    <source>
        <dbReference type="Proteomes" id="UP001497516"/>
    </source>
</evidence>
<name>A0AAV2EV98_9ROSI</name>